<protein>
    <submittedName>
        <fullName evidence="2">Uncharacterized protein</fullName>
    </submittedName>
</protein>
<dbReference type="AlphaFoldDB" id="A0A4Y7Q337"/>
<proteinExistence type="predicted"/>
<sequence>MSIATSDHLFRQPHTSAYSPQIDEAVAFVCFRTIALQNFASVYTPSSTSAQVPALVRRAKTLTRQGAPRFHRPLSLSSSRTHLDQPSSSPSPSTFQRAKAQGSITRIQKTYKGGLIKRKNFTHEQSAVFIDLGGAGRPRSSSQRARDRSPDPSSSLAIALPLRFGPLLSRLLHCQCWKIIVTSEFVISFKSSNVFPHSTWRAHVHPRCVPERLCTHRTNSIRMD</sequence>
<feature type="region of interest" description="Disordered" evidence="1">
    <location>
        <begin position="64"/>
        <end position="100"/>
    </location>
</feature>
<evidence type="ECO:0000256" key="1">
    <source>
        <dbReference type="SAM" id="MobiDB-lite"/>
    </source>
</evidence>
<evidence type="ECO:0000313" key="2">
    <source>
        <dbReference type="EMBL" id="TDL21741.1"/>
    </source>
</evidence>
<gene>
    <name evidence="2" type="ORF">BD410DRAFT_289241</name>
</gene>
<evidence type="ECO:0000313" key="3">
    <source>
        <dbReference type="Proteomes" id="UP000294933"/>
    </source>
</evidence>
<keyword evidence="3" id="KW-1185">Reference proteome</keyword>
<dbReference type="EMBL" id="ML170179">
    <property type="protein sequence ID" value="TDL21741.1"/>
    <property type="molecule type" value="Genomic_DNA"/>
</dbReference>
<organism evidence="2 3">
    <name type="scientific">Rickenella mellea</name>
    <dbReference type="NCBI Taxonomy" id="50990"/>
    <lineage>
        <taxon>Eukaryota</taxon>
        <taxon>Fungi</taxon>
        <taxon>Dikarya</taxon>
        <taxon>Basidiomycota</taxon>
        <taxon>Agaricomycotina</taxon>
        <taxon>Agaricomycetes</taxon>
        <taxon>Hymenochaetales</taxon>
        <taxon>Rickenellaceae</taxon>
        <taxon>Rickenella</taxon>
    </lineage>
</organism>
<dbReference type="Proteomes" id="UP000294933">
    <property type="component" value="Unassembled WGS sequence"/>
</dbReference>
<dbReference type="VEuPathDB" id="FungiDB:BD410DRAFT_289241"/>
<accession>A0A4Y7Q337</accession>
<feature type="region of interest" description="Disordered" evidence="1">
    <location>
        <begin position="132"/>
        <end position="154"/>
    </location>
</feature>
<reference evidence="2 3" key="1">
    <citation type="submission" date="2018-06" db="EMBL/GenBank/DDBJ databases">
        <title>A transcriptomic atlas of mushroom development highlights an independent origin of complex multicellularity.</title>
        <authorList>
            <consortium name="DOE Joint Genome Institute"/>
            <person name="Krizsan K."/>
            <person name="Almasi E."/>
            <person name="Merenyi Z."/>
            <person name="Sahu N."/>
            <person name="Viragh M."/>
            <person name="Koszo T."/>
            <person name="Mondo S."/>
            <person name="Kiss B."/>
            <person name="Balint B."/>
            <person name="Kues U."/>
            <person name="Barry K."/>
            <person name="Hegedus J.C."/>
            <person name="Henrissat B."/>
            <person name="Johnson J."/>
            <person name="Lipzen A."/>
            <person name="Ohm R."/>
            <person name="Nagy I."/>
            <person name="Pangilinan J."/>
            <person name="Yan J."/>
            <person name="Xiong Y."/>
            <person name="Grigoriev I.V."/>
            <person name="Hibbett D.S."/>
            <person name="Nagy L.G."/>
        </authorList>
    </citation>
    <scope>NUCLEOTIDE SEQUENCE [LARGE SCALE GENOMIC DNA]</scope>
    <source>
        <strain evidence="2 3">SZMC22713</strain>
    </source>
</reference>
<name>A0A4Y7Q337_9AGAM</name>